<evidence type="ECO:0000313" key="7">
    <source>
        <dbReference type="Proteomes" id="UP000466586"/>
    </source>
</evidence>
<dbReference type="InterPro" id="IPR018062">
    <property type="entry name" value="HTH_AraC-typ_CS"/>
</dbReference>
<feature type="transmembrane region" description="Helical" evidence="4">
    <location>
        <begin position="6"/>
        <end position="26"/>
    </location>
</feature>
<dbReference type="PANTHER" id="PTHR43280:SF29">
    <property type="entry name" value="ARAC-FAMILY TRANSCRIPTIONAL REGULATOR"/>
    <property type="match status" value="1"/>
</dbReference>
<dbReference type="GO" id="GO:0003700">
    <property type="term" value="F:DNA-binding transcription factor activity"/>
    <property type="evidence" value="ECO:0007669"/>
    <property type="project" value="InterPro"/>
</dbReference>
<protein>
    <submittedName>
        <fullName evidence="6">Helix-turn-helix domain-containing protein</fullName>
    </submittedName>
</protein>
<dbReference type="GO" id="GO:0043565">
    <property type="term" value="F:sequence-specific DNA binding"/>
    <property type="evidence" value="ECO:0007669"/>
    <property type="project" value="InterPro"/>
</dbReference>
<organism evidence="6 7">
    <name type="scientific">Hufsiella arboris</name>
    <dbReference type="NCBI Taxonomy" id="2695275"/>
    <lineage>
        <taxon>Bacteria</taxon>
        <taxon>Pseudomonadati</taxon>
        <taxon>Bacteroidota</taxon>
        <taxon>Sphingobacteriia</taxon>
        <taxon>Sphingobacteriales</taxon>
        <taxon>Sphingobacteriaceae</taxon>
        <taxon>Hufsiella</taxon>
    </lineage>
</organism>
<dbReference type="SMART" id="SM00342">
    <property type="entry name" value="HTH_ARAC"/>
    <property type="match status" value="1"/>
</dbReference>
<name>A0A7K1YFA0_9SPHI</name>
<feature type="transmembrane region" description="Helical" evidence="4">
    <location>
        <begin position="97"/>
        <end position="116"/>
    </location>
</feature>
<sequence length="407" mass="47241">MSLSYLSLFFFTASQLGLLISGLLLWPRKNFRQNVFLSLAIFSLAICSLYNFCFSAGIISSGPVFFTLAKSLSFLIAPCSFLYIRNILYPNNSRKKYQWVHFAPFFAVLIYCEIYRLTRSKEYLDMMSNSPNVWQFYNALGVSFQYFSLLKVVIWFIYGAAETLLIINYERRAAYSESVYDYKLVNWLKTYNLLTMILYSSLLTQRLLNIQSVNLDFMNETSMSLILIVIALWLIFQPHILYGMDIAAERSETNPIAINGHEEYIELSDLSPQVHPMFEPDKRRQYLDTLNEFVKETKPFLKKGYLIKELAEAINIPVHQLSYLINTEFNLHFQDFMNLQRIEYLKERINDPELQQLSLEGMAWEVGFKSRTTFFRAFIKFTGHSPSEYFGHLSKPGDAPSGAAATA</sequence>
<dbReference type="Gene3D" id="1.10.10.60">
    <property type="entry name" value="Homeodomain-like"/>
    <property type="match status" value="1"/>
</dbReference>
<evidence type="ECO:0000256" key="2">
    <source>
        <dbReference type="ARBA" id="ARBA00023125"/>
    </source>
</evidence>
<comment type="caution">
    <text evidence="6">The sequence shown here is derived from an EMBL/GenBank/DDBJ whole genome shotgun (WGS) entry which is preliminary data.</text>
</comment>
<evidence type="ECO:0000256" key="3">
    <source>
        <dbReference type="ARBA" id="ARBA00023163"/>
    </source>
</evidence>
<dbReference type="PROSITE" id="PS01124">
    <property type="entry name" value="HTH_ARAC_FAMILY_2"/>
    <property type="match status" value="1"/>
</dbReference>
<accession>A0A7K1YFA0</accession>
<dbReference type="Pfam" id="PF12833">
    <property type="entry name" value="HTH_18"/>
    <property type="match status" value="1"/>
</dbReference>
<dbReference type="EMBL" id="WVHT01000016">
    <property type="protein sequence ID" value="MXV53252.1"/>
    <property type="molecule type" value="Genomic_DNA"/>
</dbReference>
<feature type="domain" description="HTH araC/xylS-type" evidence="5">
    <location>
        <begin position="291"/>
        <end position="392"/>
    </location>
</feature>
<keyword evidence="4" id="KW-0472">Membrane</keyword>
<keyword evidence="1" id="KW-0805">Transcription regulation</keyword>
<proteinExistence type="predicted"/>
<dbReference type="InterPro" id="IPR009057">
    <property type="entry name" value="Homeodomain-like_sf"/>
</dbReference>
<feature type="transmembrane region" description="Helical" evidence="4">
    <location>
        <begin position="136"/>
        <end position="161"/>
    </location>
</feature>
<evidence type="ECO:0000256" key="4">
    <source>
        <dbReference type="SAM" id="Phobius"/>
    </source>
</evidence>
<dbReference type="PROSITE" id="PS00041">
    <property type="entry name" value="HTH_ARAC_FAMILY_1"/>
    <property type="match status" value="1"/>
</dbReference>
<evidence type="ECO:0000256" key="1">
    <source>
        <dbReference type="ARBA" id="ARBA00023015"/>
    </source>
</evidence>
<feature type="transmembrane region" description="Helical" evidence="4">
    <location>
        <begin position="182"/>
        <end position="202"/>
    </location>
</feature>
<keyword evidence="3" id="KW-0804">Transcription</keyword>
<dbReference type="InterPro" id="IPR018060">
    <property type="entry name" value="HTH_AraC"/>
</dbReference>
<keyword evidence="4" id="KW-0812">Transmembrane</keyword>
<feature type="transmembrane region" description="Helical" evidence="4">
    <location>
        <begin position="222"/>
        <end position="242"/>
    </location>
</feature>
<dbReference type="SUPFAM" id="SSF46689">
    <property type="entry name" value="Homeodomain-like"/>
    <property type="match status" value="1"/>
</dbReference>
<dbReference type="Proteomes" id="UP000466586">
    <property type="component" value="Unassembled WGS sequence"/>
</dbReference>
<dbReference type="PANTHER" id="PTHR43280">
    <property type="entry name" value="ARAC-FAMILY TRANSCRIPTIONAL REGULATOR"/>
    <property type="match status" value="1"/>
</dbReference>
<keyword evidence="4" id="KW-1133">Transmembrane helix</keyword>
<feature type="transmembrane region" description="Helical" evidence="4">
    <location>
        <begin position="65"/>
        <end position="85"/>
    </location>
</feature>
<gene>
    <name evidence="6" type="ORF">GS399_19980</name>
</gene>
<keyword evidence="2" id="KW-0238">DNA-binding</keyword>
<evidence type="ECO:0000259" key="5">
    <source>
        <dbReference type="PROSITE" id="PS01124"/>
    </source>
</evidence>
<reference evidence="6 7" key="1">
    <citation type="submission" date="2019-11" db="EMBL/GenBank/DDBJ databases">
        <title>Pedobacter sp. HMF7647 Genome sequencing and assembly.</title>
        <authorList>
            <person name="Kang H."/>
            <person name="Kim H."/>
            <person name="Joh K."/>
        </authorList>
    </citation>
    <scope>NUCLEOTIDE SEQUENCE [LARGE SCALE GENOMIC DNA]</scope>
    <source>
        <strain evidence="6 7">HMF7647</strain>
    </source>
</reference>
<keyword evidence="7" id="KW-1185">Reference proteome</keyword>
<dbReference type="AlphaFoldDB" id="A0A7K1YFA0"/>
<dbReference type="RefSeq" id="WP_160846431.1">
    <property type="nucleotide sequence ID" value="NZ_WVHT01000016.1"/>
</dbReference>
<evidence type="ECO:0000313" key="6">
    <source>
        <dbReference type="EMBL" id="MXV53252.1"/>
    </source>
</evidence>
<feature type="transmembrane region" description="Helical" evidence="4">
    <location>
        <begin position="35"/>
        <end position="59"/>
    </location>
</feature>